<dbReference type="Proteomes" id="UP000054911">
    <property type="component" value="Unassembled WGS sequence"/>
</dbReference>
<evidence type="ECO:0000256" key="1">
    <source>
        <dbReference type="SAM" id="Coils"/>
    </source>
</evidence>
<dbReference type="STRING" id="1777141.AWB80_02890"/>
<feature type="coiled-coil region" evidence="1">
    <location>
        <begin position="376"/>
        <end position="403"/>
    </location>
</feature>
<feature type="region of interest" description="Disordered" evidence="2">
    <location>
        <begin position="335"/>
        <end position="358"/>
    </location>
</feature>
<dbReference type="RefSeq" id="WP_143328038.1">
    <property type="nucleotide sequence ID" value="NZ_FCOE02000008.1"/>
</dbReference>
<comment type="caution">
    <text evidence="3">The sequence shown here is derived from an EMBL/GenBank/DDBJ whole genome shotgun (WGS) entry which is preliminary data.</text>
</comment>
<protein>
    <submittedName>
        <fullName evidence="3">Uncharacterized protein</fullName>
    </submittedName>
</protein>
<dbReference type="AlphaFoldDB" id="A0A158B0N2"/>
<accession>A0A158B0N2</accession>
<sequence>MASAGNIVFELAADVSRLRTDMQKAAKEVDASLKSIAQSSAVSAFKMGAEFAQSFARAFSENVKKAIDQADAMGKLAQRVGTTTEAMSALAYQAKQADASTDDLAAGFRGLSKSIVEAAKPTSDAAAAFKAFGINVDDLKNKDPAEQLALIGEAMKGFKTNEDFIAAGTAIFGKNFTALLPMLKQGKEGFTDAAKEAGSLGAIIKDSTAKAADEFNSQLTKLNTVGTSLWGSIAENLLPTVKDLAKYFIDAANDGTTFKEVLEDVADAGAFAARVLIGTTANVTAAAKAFKFLSDSYKVPVGDIEGQKKLRADFAGEVEELYTKAANAQAAISRSREDARAGIKPKVSATDNHQQDEANKKTVDFAKALADAGKAGKKAKEEISDYQKMIEQLDTDYRKLAAEGDPMKELLSDPRYLESSKAQQADLVARTQRNIDLKLAIEARAQAEEDANNEAARQGAEAAARWKAEEDHAKDIWDWADQQRRAVDPMLDYNDQVDKLNEALKEGAIPSMEEYLAILKRINDNYDQQIDKSDPWLEQLEQIQKAIEGFGKKSSDALVDFMFATKDVSVSFSEMVVSILKDLAKMLVYQQIMGPLFGVLGKGLTGQGWDWTSFVEGKLQSGGPVRAGGLYQVNEIPGRSEYFIPNVPGRVVTDAGAGGIGGGSNVVVNVHMAKDDTATQSTTANQKQAAELGNRIATVVRQVISTEKRAGGLLAPTR</sequence>
<name>A0A158B0N2_9BURK</name>
<dbReference type="EMBL" id="FCOE02000008">
    <property type="protein sequence ID" value="SAK63615.1"/>
    <property type="molecule type" value="Genomic_DNA"/>
</dbReference>
<gene>
    <name evidence="3" type="ORF">AWB80_02890</name>
</gene>
<dbReference type="OrthoDB" id="363355at2"/>
<evidence type="ECO:0000313" key="3">
    <source>
        <dbReference type="EMBL" id="SAK63615.1"/>
    </source>
</evidence>
<keyword evidence="4" id="KW-1185">Reference proteome</keyword>
<organism evidence="3 4">
    <name type="scientific">Caballeronia pedi</name>
    <dbReference type="NCBI Taxonomy" id="1777141"/>
    <lineage>
        <taxon>Bacteria</taxon>
        <taxon>Pseudomonadati</taxon>
        <taxon>Pseudomonadota</taxon>
        <taxon>Betaproteobacteria</taxon>
        <taxon>Burkholderiales</taxon>
        <taxon>Burkholderiaceae</taxon>
        <taxon>Caballeronia</taxon>
    </lineage>
</organism>
<proteinExistence type="predicted"/>
<evidence type="ECO:0000256" key="2">
    <source>
        <dbReference type="SAM" id="MobiDB-lite"/>
    </source>
</evidence>
<reference evidence="3" key="1">
    <citation type="submission" date="2016-01" db="EMBL/GenBank/DDBJ databases">
        <authorList>
            <person name="Peeters C."/>
        </authorList>
    </citation>
    <scope>NUCLEOTIDE SEQUENCE [LARGE SCALE GENOMIC DNA]</scope>
    <source>
        <strain evidence="3">LMG 29323</strain>
    </source>
</reference>
<evidence type="ECO:0000313" key="4">
    <source>
        <dbReference type="Proteomes" id="UP000054911"/>
    </source>
</evidence>
<keyword evidence="1" id="KW-0175">Coiled coil</keyword>